<gene>
    <name evidence="9 11" type="ORF">P152DRAFT_442153</name>
</gene>
<keyword evidence="5" id="KW-0584">Phenylalanine biosynthesis</keyword>
<reference evidence="11" key="3">
    <citation type="submission" date="2025-04" db="UniProtKB">
        <authorList>
            <consortium name="RefSeq"/>
        </authorList>
    </citation>
    <scope>IDENTIFICATION</scope>
    <source>
        <strain evidence="11">CBS 781.70</strain>
    </source>
</reference>
<evidence type="ECO:0000256" key="6">
    <source>
        <dbReference type="ARBA" id="ARBA00023239"/>
    </source>
</evidence>
<dbReference type="Gene3D" id="3.30.70.260">
    <property type="match status" value="1"/>
</dbReference>
<sequence length="327" mass="35105">MANNPSSVAYLGPEGSYSHQAAQSFYPTPSPPLLPLPSISAVFSAIQSRSAPLGVVPLENSTNGPVVTTLDILTDALRAPHGARFRNVRAVGLGVLQIRMCLLGLPGAKRKNPQGEDEYAIERILTHPQAWTQCSRLLARLKSQVPGLVQVDAASTSEAARMAAEDGSGGTAAIASREAGRAAGLEVLEADVHDRDDNGTRFLLLRYCEEEELAAMEGKGGAGVPQLGLTTGGQHKTMIAFTVAHDRPGALADALAVFKTRGLDLTSINARPSGEVPWHYVFLVEFFGRRGETGVEEALEDLREAAEKWVWLGSWSCPKEMWPVEER</sequence>
<dbReference type="OrthoDB" id="10255768at2759"/>
<dbReference type="PROSITE" id="PS51671">
    <property type="entry name" value="ACT"/>
    <property type="match status" value="1"/>
</dbReference>
<dbReference type="CDD" id="cd13532">
    <property type="entry name" value="PBP2_PDT_like"/>
    <property type="match status" value="1"/>
</dbReference>
<feature type="domain" description="Prephenate dehydratase" evidence="7">
    <location>
        <begin position="7"/>
        <end position="207"/>
    </location>
</feature>
<proteinExistence type="predicted"/>
<evidence type="ECO:0000313" key="11">
    <source>
        <dbReference type="RefSeq" id="XP_033530884.1"/>
    </source>
</evidence>
<evidence type="ECO:0000256" key="5">
    <source>
        <dbReference type="ARBA" id="ARBA00023222"/>
    </source>
</evidence>
<accession>A0A6G1FU20</accession>
<dbReference type="PANTHER" id="PTHR21022:SF19">
    <property type="entry name" value="PREPHENATE DEHYDRATASE-RELATED"/>
    <property type="match status" value="1"/>
</dbReference>
<dbReference type="GO" id="GO:0004664">
    <property type="term" value="F:prephenate dehydratase activity"/>
    <property type="evidence" value="ECO:0007669"/>
    <property type="project" value="UniProtKB-EC"/>
</dbReference>
<protein>
    <recommendedName>
        <fullName evidence="2">prephenate dehydratase</fullName>
        <ecNumber evidence="2">4.2.1.51</ecNumber>
    </recommendedName>
</protein>
<dbReference type="Pfam" id="PF00800">
    <property type="entry name" value="PDT"/>
    <property type="match status" value="1"/>
</dbReference>
<dbReference type="InterPro" id="IPR008242">
    <property type="entry name" value="Chor_mutase/pphenate_deHydtase"/>
</dbReference>
<evidence type="ECO:0000256" key="1">
    <source>
        <dbReference type="ARBA" id="ARBA00004741"/>
    </source>
</evidence>
<reference evidence="9 11" key="1">
    <citation type="submission" date="2020-01" db="EMBL/GenBank/DDBJ databases">
        <authorList>
            <consortium name="DOE Joint Genome Institute"/>
            <person name="Haridas S."/>
            <person name="Albert R."/>
            <person name="Binder M."/>
            <person name="Bloem J."/>
            <person name="Labutti K."/>
            <person name="Salamov A."/>
            <person name="Andreopoulos B."/>
            <person name="Baker S.E."/>
            <person name="Barry K."/>
            <person name="Bills G."/>
            <person name="Bluhm B.H."/>
            <person name="Cannon C."/>
            <person name="Castanera R."/>
            <person name="Culley D.E."/>
            <person name="Daum C."/>
            <person name="Ezra D."/>
            <person name="Gonzalez J.B."/>
            <person name="Henrissat B."/>
            <person name="Kuo A."/>
            <person name="Liang C."/>
            <person name="Lipzen A."/>
            <person name="Lutzoni F."/>
            <person name="Magnuson J."/>
            <person name="Mondo S."/>
            <person name="Nolan M."/>
            <person name="Ohm R."/>
            <person name="Pangilinan J."/>
            <person name="Park H.-J."/>
            <person name="Ramirez L."/>
            <person name="Alfaro M."/>
            <person name="Sun H."/>
            <person name="Tritt A."/>
            <person name="Yoshinaga Y."/>
            <person name="Zwiers L.-H."/>
            <person name="Turgeon B.G."/>
            <person name="Goodwin S.B."/>
            <person name="Spatafora J.W."/>
            <person name="Crous P.W."/>
            <person name="Grigoriev I.V."/>
        </authorList>
    </citation>
    <scope>NUCLEOTIDE SEQUENCE</scope>
    <source>
        <strain evidence="9 11">CBS 781.70</strain>
    </source>
</reference>
<evidence type="ECO:0000256" key="2">
    <source>
        <dbReference type="ARBA" id="ARBA00013147"/>
    </source>
</evidence>
<dbReference type="EMBL" id="ML975174">
    <property type="protein sequence ID" value="KAF1809253.1"/>
    <property type="molecule type" value="Genomic_DNA"/>
</dbReference>
<dbReference type="InterPro" id="IPR045865">
    <property type="entry name" value="ACT-like_dom_sf"/>
</dbReference>
<evidence type="ECO:0000259" key="7">
    <source>
        <dbReference type="PROSITE" id="PS51171"/>
    </source>
</evidence>
<dbReference type="GeneID" id="54418302"/>
<dbReference type="Pfam" id="PF01842">
    <property type="entry name" value="ACT"/>
    <property type="match status" value="1"/>
</dbReference>
<name>A0A6G1FU20_9PEZI</name>
<dbReference type="AlphaFoldDB" id="A0A6G1FU20"/>
<evidence type="ECO:0000256" key="4">
    <source>
        <dbReference type="ARBA" id="ARBA00023141"/>
    </source>
</evidence>
<dbReference type="CDD" id="cd04905">
    <property type="entry name" value="ACT_CM-PDT"/>
    <property type="match status" value="1"/>
</dbReference>
<keyword evidence="4" id="KW-0057">Aromatic amino acid biosynthesis</keyword>
<dbReference type="InterPro" id="IPR002912">
    <property type="entry name" value="ACT_dom"/>
</dbReference>
<evidence type="ECO:0000313" key="9">
    <source>
        <dbReference type="EMBL" id="KAF1809253.1"/>
    </source>
</evidence>
<dbReference type="SUPFAM" id="SSF55021">
    <property type="entry name" value="ACT-like"/>
    <property type="match status" value="1"/>
</dbReference>
<dbReference type="Proteomes" id="UP000504638">
    <property type="component" value="Unplaced"/>
</dbReference>
<dbReference type="Gene3D" id="3.40.190.10">
    <property type="entry name" value="Periplasmic binding protein-like II"/>
    <property type="match status" value="2"/>
</dbReference>
<feature type="domain" description="ACT" evidence="8">
    <location>
        <begin position="239"/>
        <end position="318"/>
    </location>
</feature>
<dbReference type="PANTHER" id="PTHR21022">
    <property type="entry name" value="PREPHENATE DEHYDRATASE P PROTEIN"/>
    <property type="match status" value="1"/>
</dbReference>
<organism evidence="9">
    <name type="scientific">Eremomyces bilateralis CBS 781.70</name>
    <dbReference type="NCBI Taxonomy" id="1392243"/>
    <lineage>
        <taxon>Eukaryota</taxon>
        <taxon>Fungi</taxon>
        <taxon>Dikarya</taxon>
        <taxon>Ascomycota</taxon>
        <taxon>Pezizomycotina</taxon>
        <taxon>Dothideomycetes</taxon>
        <taxon>Dothideomycetes incertae sedis</taxon>
        <taxon>Eremomycetales</taxon>
        <taxon>Eremomycetaceae</taxon>
        <taxon>Eremomyces</taxon>
    </lineage>
</organism>
<evidence type="ECO:0000256" key="3">
    <source>
        <dbReference type="ARBA" id="ARBA00022605"/>
    </source>
</evidence>
<dbReference type="UniPathway" id="UPA00121">
    <property type="reaction ID" value="UER00345"/>
</dbReference>
<dbReference type="InterPro" id="IPR001086">
    <property type="entry name" value="Preph_deHydtase"/>
</dbReference>
<evidence type="ECO:0000313" key="10">
    <source>
        <dbReference type="Proteomes" id="UP000504638"/>
    </source>
</evidence>
<dbReference type="PROSITE" id="PS51171">
    <property type="entry name" value="PREPHENATE_DEHYDR_3"/>
    <property type="match status" value="1"/>
</dbReference>
<reference evidence="11" key="2">
    <citation type="submission" date="2020-04" db="EMBL/GenBank/DDBJ databases">
        <authorList>
            <consortium name="NCBI Genome Project"/>
        </authorList>
    </citation>
    <scope>NUCLEOTIDE SEQUENCE</scope>
    <source>
        <strain evidence="11">CBS 781.70</strain>
    </source>
</reference>
<dbReference type="EC" id="4.2.1.51" evidence="2"/>
<dbReference type="RefSeq" id="XP_033530884.1">
    <property type="nucleotide sequence ID" value="XM_033677732.1"/>
</dbReference>
<keyword evidence="10" id="KW-1185">Reference proteome</keyword>
<comment type="pathway">
    <text evidence="1">Amino-acid biosynthesis; L-phenylalanine biosynthesis; phenylpyruvate from prephenate: step 1/1.</text>
</comment>
<dbReference type="GO" id="GO:0009094">
    <property type="term" value="P:L-phenylalanine biosynthetic process"/>
    <property type="evidence" value="ECO:0007669"/>
    <property type="project" value="UniProtKB-UniPathway"/>
</dbReference>
<keyword evidence="3" id="KW-0028">Amino-acid biosynthesis</keyword>
<dbReference type="SUPFAM" id="SSF53850">
    <property type="entry name" value="Periplasmic binding protein-like II"/>
    <property type="match status" value="1"/>
</dbReference>
<dbReference type="PIRSF" id="PIRSF001500">
    <property type="entry name" value="Chor_mut_pdt_Ppr"/>
    <property type="match status" value="1"/>
</dbReference>
<keyword evidence="6" id="KW-0456">Lyase</keyword>
<dbReference type="GO" id="GO:0005737">
    <property type="term" value="C:cytoplasm"/>
    <property type="evidence" value="ECO:0007669"/>
    <property type="project" value="TreeGrafter"/>
</dbReference>
<evidence type="ECO:0000259" key="8">
    <source>
        <dbReference type="PROSITE" id="PS51671"/>
    </source>
</evidence>